<feature type="region of interest" description="Disordered" evidence="9">
    <location>
        <begin position="1"/>
        <end position="27"/>
    </location>
</feature>
<dbReference type="GO" id="GO:0004674">
    <property type="term" value="F:protein serine/threonine kinase activity"/>
    <property type="evidence" value="ECO:0007669"/>
    <property type="project" value="UniProtKB-KW"/>
</dbReference>
<evidence type="ECO:0000256" key="7">
    <source>
        <dbReference type="PIRSR" id="PIRSR630616-2"/>
    </source>
</evidence>
<organism evidence="12 13">
    <name type="scientific">Aphanomyces astaci</name>
    <name type="common">Crayfish plague agent</name>
    <dbReference type="NCBI Taxonomy" id="112090"/>
    <lineage>
        <taxon>Eukaryota</taxon>
        <taxon>Sar</taxon>
        <taxon>Stramenopiles</taxon>
        <taxon>Oomycota</taxon>
        <taxon>Saprolegniomycetes</taxon>
        <taxon>Saprolegniales</taxon>
        <taxon>Verrucalvaceae</taxon>
        <taxon>Aphanomyces</taxon>
    </lineage>
</organism>
<feature type="active site" description="Proton acceptor" evidence="6">
    <location>
        <position position="204"/>
    </location>
</feature>
<dbReference type="InterPro" id="IPR011009">
    <property type="entry name" value="Kinase-like_dom_sf"/>
</dbReference>
<dbReference type="InterPro" id="IPR000719">
    <property type="entry name" value="Prot_kinase_dom"/>
</dbReference>
<keyword evidence="4" id="KW-0418">Kinase</keyword>
<keyword evidence="10" id="KW-0812">Transmembrane</keyword>
<dbReference type="AlphaFoldDB" id="A0A397EFH9"/>
<dbReference type="Pfam" id="PF00069">
    <property type="entry name" value="Pkinase"/>
    <property type="match status" value="2"/>
</dbReference>
<dbReference type="SUPFAM" id="SSF56112">
    <property type="entry name" value="Protein kinase-like (PK-like)"/>
    <property type="match status" value="1"/>
</dbReference>
<dbReference type="InterPro" id="IPR008271">
    <property type="entry name" value="Ser/Thr_kinase_AS"/>
</dbReference>
<evidence type="ECO:0000256" key="8">
    <source>
        <dbReference type="PIRSR" id="PIRSR630616-3"/>
    </source>
</evidence>
<evidence type="ECO:0000256" key="3">
    <source>
        <dbReference type="ARBA" id="ARBA00022741"/>
    </source>
</evidence>
<dbReference type="InterPro" id="IPR030616">
    <property type="entry name" value="Aur-like"/>
</dbReference>
<keyword evidence="10" id="KW-0472">Membrane</keyword>
<feature type="transmembrane region" description="Helical" evidence="10">
    <location>
        <begin position="104"/>
        <end position="124"/>
    </location>
</feature>
<evidence type="ECO:0000256" key="1">
    <source>
        <dbReference type="ARBA" id="ARBA00022527"/>
    </source>
</evidence>
<dbReference type="PANTHER" id="PTHR24350">
    <property type="entry name" value="SERINE/THREONINE-PROTEIN KINASE IAL-RELATED"/>
    <property type="match status" value="1"/>
</dbReference>
<dbReference type="Gene3D" id="1.10.510.10">
    <property type="entry name" value="Transferase(Phosphotransferase) domain 1"/>
    <property type="match status" value="1"/>
</dbReference>
<evidence type="ECO:0000256" key="2">
    <source>
        <dbReference type="ARBA" id="ARBA00022679"/>
    </source>
</evidence>
<feature type="binding site" evidence="7">
    <location>
        <position position="54"/>
    </location>
    <ligand>
        <name>ATP</name>
        <dbReference type="ChEBI" id="CHEBI:30616"/>
    </ligand>
</feature>
<proteinExistence type="predicted"/>
<dbReference type="EMBL" id="QUTC01000452">
    <property type="protein sequence ID" value="RHY78395.1"/>
    <property type="molecule type" value="Genomic_DNA"/>
</dbReference>
<feature type="cross-link" description="Glycyl lysine isopeptide (Lys-Gly) (interchain with G-Cter in SUMO2)" evidence="8">
    <location>
        <position position="206"/>
    </location>
</feature>
<reference evidence="12 13" key="1">
    <citation type="submission" date="2018-08" db="EMBL/GenBank/DDBJ databases">
        <title>Aphanomyces genome sequencing and annotation.</title>
        <authorList>
            <person name="Minardi D."/>
            <person name="Oidtmann B."/>
            <person name="Van Der Giezen M."/>
            <person name="Studholme D.J."/>
        </authorList>
    </citation>
    <scope>NUCLEOTIDE SEQUENCE [LARGE SCALE GENOMIC DNA]</scope>
    <source>
        <strain evidence="12 13">SA</strain>
    </source>
</reference>
<feature type="domain" description="Protein kinase" evidence="11">
    <location>
        <begin position="25"/>
        <end position="348"/>
    </location>
</feature>
<accession>A0A397EFH9</accession>
<feature type="compositionally biased region" description="Basic and acidic residues" evidence="9">
    <location>
        <begin position="1"/>
        <end position="18"/>
    </location>
</feature>
<keyword evidence="2" id="KW-0808">Transferase</keyword>
<evidence type="ECO:0000256" key="5">
    <source>
        <dbReference type="ARBA" id="ARBA00022840"/>
    </source>
</evidence>
<evidence type="ECO:0000313" key="12">
    <source>
        <dbReference type="EMBL" id="RHY78395.1"/>
    </source>
</evidence>
<dbReference type="VEuPathDB" id="FungiDB:H257_10071"/>
<evidence type="ECO:0000259" key="11">
    <source>
        <dbReference type="PROSITE" id="PS50011"/>
    </source>
</evidence>
<sequence length="348" mass="40116">MDNNDQHQESTAEPKQPEENNPTTTRSWTIHDFDIGRQVYLAREKASKRILAIKTLEKEQLRVGGVVQQLRREVEIHSRIRHKNILPLYATFQDDSRGRHHHHCMLTSMIYFMVLLVYLVLRYAPHGDLFSALRTAPCGRFVISFLLPVHLTPPELGLTNGRPRASSISSSSRLRQVFLWCRLMEQCYLRAIMTCHQHNVVHRDIKPENILLDNDVHLYSRPGIPYVPFTKFQLVHEILHHVTELPPGQYLVDHSPTRSSIGGGGVVTVYAAVRRGDAWDDPVESTSPDTLFDLHGYLDSAGRWDRTDLACVMPQWTLPNQIPYTFLVPSYCTSYYESNGQCDRIHRR</sequence>
<keyword evidence="10" id="KW-1133">Transmembrane helix</keyword>
<dbReference type="GO" id="GO:0005524">
    <property type="term" value="F:ATP binding"/>
    <property type="evidence" value="ECO:0007669"/>
    <property type="project" value="UniProtKB-KW"/>
</dbReference>
<name>A0A397EFH9_APHAT</name>
<dbReference type="FunFam" id="3.30.200.20:FF:000042">
    <property type="entry name" value="Aurora kinase A"/>
    <property type="match status" value="1"/>
</dbReference>
<dbReference type="SMART" id="SM00220">
    <property type="entry name" value="S_TKc"/>
    <property type="match status" value="1"/>
</dbReference>
<comment type="caution">
    <text evidence="12">The sequence shown here is derived from an EMBL/GenBank/DDBJ whole genome shotgun (WGS) entry which is preliminary data.</text>
</comment>
<keyword evidence="3 7" id="KW-0547">Nucleotide-binding</keyword>
<gene>
    <name evidence="12" type="ORF">DYB38_013355</name>
</gene>
<keyword evidence="1" id="KW-0723">Serine/threonine-protein kinase</keyword>
<dbReference type="Proteomes" id="UP000265716">
    <property type="component" value="Unassembled WGS sequence"/>
</dbReference>
<feature type="non-terminal residue" evidence="12">
    <location>
        <position position="348"/>
    </location>
</feature>
<dbReference type="Gene3D" id="3.30.200.20">
    <property type="entry name" value="Phosphorylase Kinase, domain 1"/>
    <property type="match status" value="1"/>
</dbReference>
<keyword evidence="5 7" id="KW-0067">ATP-binding</keyword>
<feature type="binding site" evidence="7">
    <location>
        <begin position="208"/>
        <end position="209"/>
    </location>
    <ligand>
        <name>ATP</name>
        <dbReference type="ChEBI" id="CHEBI:30616"/>
    </ligand>
</feature>
<evidence type="ECO:0000256" key="4">
    <source>
        <dbReference type="ARBA" id="ARBA00022777"/>
    </source>
</evidence>
<evidence type="ECO:0000256" key="9">
    <source>
        <dbReference type="SAM" id="MobiDB-lite"/>
    </source>
</evidence>
<protein>
    <recommendedName>
        <fullName evidence="11">Protein kinase domain-containing protein</fullName>
    </recommendedName>
</protein>
<dbReference type="VEuPathDB" id="FungiDB:H257_02853"/>
<evidence type="ECO:0000256" key="6">
    <source>
        <dbReference type="PIRSR" id="PIRSR630616-1"/>
    </source>
</evidence>
<evidence type="ECO:0000313" key="13">
    <source>
        <dbReference type="Proteomes" id="UP000265716"/>
    </source>
</evidence>
<dbReference type="PROSITE" id="PS50011">
    <property type="entry name" value="PROTEIN_KINASE_DOM"/>
    <property type="match status" value="1"/>
</dbReference>
<evidence type="ECO:0000256" key="10">
    <source>
        <dbReference type="SAM" id="Phobius"/>
    </source>
</evidence>
<dbReference type="PROSITE" id="PS00108">
    <property type="entry name" value="PROTEIN_KINASE_ST"/>
    <property type="match status" value="1"/>
</dbReference>